<organism evidence="1 2">
    <name type="scientific">Apolygus lucorum</name>
    <name type="common">Small green plant bug</name>
    <name type="synonym">Lygocoris lucorum</name>
    <dbReference type="NCBI Taxonomy" id="248454"/>
    <lineage>
        <taxon>Eukaryota</taxon>
        <taxon>Metazoa</taxon>
        <taxon>Ecdysozoa</taxon>
        <taxon>Arthropoda</taxon>
        <taxon>Hexapoda</taxon>
        <taxon>Insecta</taxon>
        <taxon>Pterygota</taxon>
        <taxon>Neoptera</taxon>
        <taxon>Paraneoptera</taxon>
        <taxon>Hemiptera</taxon>
        <taxon>Heteroptera</taxon>
        <taxon>Panheteroptera</taxon>
        <taxon>Cimicomorpha</taxon>
        <taxon>Miridae</taxon>
        <taxon>Mirini</taxon>
        <taxon>Apolygus</taxon>
    </lineage>
</organism>
<sequence>MSGRGRRRRGRRAEKDSPFVAPLWRGTLALTNWPRRFGREFTLSKNRPYSTKKKKRKINQALMTLFPPICLTDTSYKIHLSH</sequence>
<evidence type="ECO:0000313" key="2">
    <source>
        <dbReference type="Proteomes" id="UP000466442"/>
    </source>
</evidence>
<accession>A0A6A4INT5</accession>
<protein>
    <submittedName>
        <fullName evidence="1">Uncharacterized protein</fullName>
    </submittedName>
</protein>
<comment type="caution">
    <text evidence="1">The sequence shown here is derived from an EMBL/GenBank/DDBJ whole genome shotgun (WGS) entry which is preliminary data.</text>
</comment>
<name>A0A6A4INT5_APOLU</name>
<reference evidence="1" key="1">
    <citation type="journal article" date="2021" name="Mol. Ecol. Resour.">
        <title>Apolygus lucorum genome provides insights into omnivorousness and mesophyll feeding.</title>
        <authorList>
            <person name="Liu Y."/>
            <person name="Liu H."/>
            <person name="Wang H."/>
            <person name="Huang T."/>
            <person name="Liu B."/>
            <person name="Yang B."/>
            <person name="Yin L."/>
            <person name="Li B."/>
            <person name="Zhang Y."/>
            <person name="Zhang S."/>
            <person name="Jiang F."/>
            <person name="Zhang X."/>
            <person name="Ren Y."/>
            <person name="Wang B."/>
            <person name="Wang S."/>
            <person name="Lu Y."/>
            <person name="Wu K."/>
            <person name="Fan W."/>
            <person name="Wang G."/>
        </authorList>
    </citation>
    <scope>NUCLEOTIDE SEQUENCE</scope>
    <source>
        <strain evidence="1">12Hb</strain>
    </source>
</reference>
<evidence type="ECO:0000313" key="1">
    <source>
        <dbReference type="EMBL" id="KAF6208194.1"/>
    </source>
</evidence>
<dbReference type="Proteomes" id="UP000466442">
    <property type="component" value="Unassembled WGS sequence"/>
</dbReference>
<proteinExistence type="predicted"/>
<dbReference type="AlphaFoldDB" id="A0A6A4INT5"/>
<dbReference type="EMBL" id="WIXP02000007">
    <property type="protein sequence ID" value="KAF6208194.1"/>
    <property type="molecule type" value="Genomic_DNA"/>
</dbReference>
<gene>
    <name evidence="1" type="ORF">GE061_016646</name>
</gene>
<keyword evidence="2" id="KW-1185">Reference proteome</keyword>